<keyword evidence="2" id="KW-1185">Reference proteome</keyword>
<feature type="non-terminal residue" evidence="1">
    <location>
        <position position="1"/>
    </location>
</feature>
<dbReference type="AlphaFoldDB" id="A0AAD7EQM1"/>
<accession>A0AAD7EQM1</accession>
<evidence type="ECO:0000313" key="1">
    <source>
        <dbReference type="EMBL" id="KAJ7347452.1"/>
    </source>
</evidence>
<organism evidence="1 2">
    <name type="scientific">Mycena albidolilacea</name>
    <dbReference type="NCBI Taxonomy" id="1033008"/>
    <lineage>
        <taxon>Eukaryota</taxon>
        <taxon>Fungi</taxon>
        <taxon>Dikarya</taxon>
        <taxon>Basidiomycota</taxon>
        <taxon>Agaricomycotina</taxon>
        <taxon>Agaricomycetes</taxon>
        <taxon>Agaricomycetidae</taxon>
        <taxon>Agaricales</taxon>
        <taxon>Marasmiineae</taxon>
        <taxon>Mycenaceae</taxon>
        <taxon>Mycena</taxon>
    </lineage>
</organism>
<protein>
    <submittedName>
        <fullName evidence="1">Uncharacterized protein</fullName>
    </submittedName>
</protein>
<name>A0AAD7EQM1_9AGAR</name>
<proteinExistence type="predicted"/>
<evidence type="ECO:0000313" key="2">
    <source>
        <dbReference type="Proteomes" id="UP001218218"/>
    </source>
</evidence>
<reference evidence="1" key="1">
    <citation type="submission" date="2023-03" db="EMBL/GenBank/DDBJ databases">
        <title>Massive genome expansion in bonnet fungi (Mycena s.s.) driven by repeated elements and novel gene families across ecological guilds.</title>
        <authorList>
            <consortium name="Lawrence Berkeley National Laboratory"/>
            <person name="Harder C.B."/>
            <person name="Miyauchi S."/>
            <person name="Viragh M."/>
            <person name="Kuo A."/>
            <person name="Thoen E."/>
            <person name="Andreopoulos B."/>
            <person name="Lu D."/>
            <person name="Skrede I."/>
            <person name="Drula E."/>
            <person name="Henrissat B."/>
            <person name="Morin E."/>
            <person name="Kohler A."/>
            <person name="Barry K."/>
            <person name="LaButti K."/>
            <person name="Morin E."/>
            <person name="Salamov A."/>
            <person name="Lipzen A."/>
            <person name="Mereny Z."/>
            <person name="Hegedus B."/>
            <person name="Baldrian P."/>
            <person name="Stursova M."/>
            <person name="Weitz H."/>
            <person name="Taylor A."/>
            <person name="Grigoriev I.V."/>
            <person name="Nagy L.G."/>
            <person name="Martin F."/>
            <person name="Kauserud H."/>
        </authorList>
    </citation>
    <scope>NUCLEOTIDE SEQUENCE</scope>
    <source>
        <strain evidence="1">CBHHK002</strain>
    </source>
</reference>
<gene>
    <name evidence="1" type="ORF">DFH08DRAFT_699330</name>
</gene>
<dbReference type="EMBL" id="JARIHO010000019">
    <property type="protein sequence ID" value="KAJ7347452.1"/>
    <property type="molecule type" value="Genomic_DNA"/>
</dbReference>
<comment type="caution">
    <text evidence="1">The sequence shown here is derived from an EMBL/GenBank/DDBJ whole genome shotgun (WGS) entry which is preliminary data.</text>
</comment>
<dbReference type="Proteomes" id="UP001218218">
    <property type="component" value="Unassembled WGS sequence"/>
</dbReference>
<sequence length="50" mass="5914">FSTRSDRFMDTYRKGLNGLQAAWAGKRYRGHHVLPKNIMALFDRFGRKNK</sequence>